<reference evidence="2" key="1">
    <citation type="submission" date="2023-02" db="EMBL/GenBank/DDBJ databases">
        <title>Genome of toxic invasive species Heracleum sosnowskyi carries increased number of genes despite the absence of recent whole-genome duplications.</title>
        <authorList>
            <person name="Schelkunov M."/>
            <person name="Shtratnikova V."/>
            <person name="Makarenko M."/>
            <person name="Klepikova A."/>
            <person name="Omelchenko D."/>
            <person name="Novikova G."/>
            <person name="Obukhova E."/>
            <person name="Bogdanov V."/>
            <person name="Penin A."/>
            <person name="Logacheva M."/>
        </authorList>
    </citation>
    <scope>NUCLEOTIDE SEQUENCE</scope>
    <source>
        <strain evidence="2">Hsosn_3</strain>
        <tissue evidence="2">Leaf</tissue>
    </source>
</reference>
<dbReference type="PANTHER" id="PTHR33018">
    <property type="entry name" value="OS10G0338966 PROTEIN-RELATED"/>
    <property type="match status" value="1"/>
</dbReference>
<reference evidence="2" key="2">
    <citation type="submission" date="2023-05" db="EMBL/GenBank/DDBJ databases">
        <authorList>
            <person name="Schelkunov M.I."/>
        </authorList>
    </citation>
    <scope>NUCLEOTIDE SEQUENCE</scope>
    <source>
        <strain evidence="2">Hsosn_3</strain>
        <tissue evidence="2">Leaf</tissue>
    </source>
</reference>
<feature type="region of interest" description="Disordered" evidence="1">
    <location>
        <begin position="1"/>
        <end position="23"/>
    </location>
</feature>
<comment type="caution">
    <text evidence="2">The sequence shown here is derived from an EMBL/GenBank/DDBJ whole genome shotgun (WGS) entry which is preliminary data.</text>
</comment>
<gene>
    <name evidence="2" type="ORF">POM88_007253</name>
</gene>
<name>A0AAD8J7S3_9APIA</name>
<dbReference type="PANTHER" id="PTHR33018:SF37">
    <property type="entry name" value="TRANSPOSASE TNP1_EN_SPM-LIKE DOMAIN-CONTAINING PROTEIN"/>
    <property type="match status" value="1"/>
</dbReference>
<dbReference type="EMBL" id="JAUIZM010000002">
    <property type="protein sequence ID" value="KAK1397390.1"/>
    <property type="molecule type" value="Genomic_DNA"/>
</dbReference>
<accession>A0AAD8J7S3</accession>
<evidence type="ECO:0000313" key="2">
    <source>
        <dbReference type="EMBL" id="KAK1397390.1"/>
    </source>
</evidence>
<evidence type="ECO:0000313" key="3">
    <source>
        <dbReference type="Proteomes" id="UP001237642"/>
    </source>
</evidence>
<dbReference type="Proteomes" id="UP001237642">
    <property type="component" value="Unassembled WGS sequence"/>
</dbReference>
<protein>
    <submittedName>
        <fullName evidence="2">Uncharacterized protein</fullName>
    </submittedName>
</protein>
<organism evidence="2 3">
    <name type="scientific">Heracleum sosnowskyi</name>
    <dbReference type="NCBI Taxonomy" id="360622"/>
    <lineage>
        <taxon>Eukaryota</taxon>
        <taxon>Viridiplantae</taxon>
        <taxon>Streptophyta</taxon>
        <taxon>Embryophyta</taxon>
        <taxon>Tracheophyta</taxon>
        <taxon>Spermatophyta</taxon>
        <taxon>Magnoliopsida</taxon>
        <taxon>eudicotyledons</taxon>
        <taxon>Gunneridae</taxon>
        <taxon>Pentapetalae</taxon>
        <taxon>asterids</taxon>
        <taxon>campanulids</taxon>
        <taxon>Apiales</taxon>
        <taxon>Apiaceae</taxon>
        <taxon>Apioideae</taxon>
        <taxon>apioid superclade</taxon>
        <taxon>Tordylieae</taxon>
        <taxon>Tordyliinae</taxon>
        <taxon>Heracleum</taxon>
    </lineage>
</organism>
<dbReference type="AlphaFoldDB" id="A0AAD8J7S3"/>
<proteinExistence type="predicted"/>
<sequence>MDEENSESSSSRGSKKRKTRGPTLCKKLKEKMANRSFECTVDFSQYGVPTGKMRKKFNSYIGSVVRLHVNINIESWDVVNKGLKEMIWDDIKAHWNLKDDLPKKKIFRYRPYAVYVWYILIKEE</sequence>
<keyword evidence="3" id="KW-1185">Reference proteome</keyword>
<evidence type="ECO:0000256" key="1">
    <source>
        <dbReference type="SAM" id="MobiDB-lite"/>
    </source>
</evidence>